<gene>
    <name evidence="2" type="ORF">E0486_15750</name>
</gene>
<proteinExistence type="predicted"/>
<feature type="signal peptide" evidence="1">
    <location>
        <begin position="1"/>
        <end position="18"/>
    </location>
</feature>
<comment type="caution">
    <text evidence="2">The sequence shown here is derived from an EMBL/GenBank/DDBJ whole genome shotgun (WGS) entry which is preliminary data.</text>
</comment>
<name>A0A4R4DVB2_9BACT</name>
<keyword evidence="1" id="KW-0732">Signal</keyword>
<protein>
    <submittedName>
        <fullName evidence="2">Uncharacterized protein</fullName>
    </submittedName>
</protein>
<dbReference type="AlphaFoldDB" id="A0A4R4DVB2"/>
<evidence type="ECO:0000313" key="3">
    <source>
        <dbReference type="Proteomes" id="UP000295164"/>
    </source>
</evidence>
<dbReference type="OrthoDB" id="669297at2"/>
<dbReference type="RefSeq" id="WP_131853509.1">
    <property type="nucleotide sequence ID" value="NZ_SKFH01000035.1"/>
</dbReference>
<sequence length="132" mass="14076">MKLATLCLLVLAAVSVQGGCKKNSPKPAVGCYKGRLEVKGLCMNYTVSVLEGAIDTALVESSWRDEQTGISYRNVFGLGSPCTFPAGIRQGDAFYFTIDSSSVQNCAVCLAYYPTPPKKLAIRVQTAACSQP</sequence>
<feature type="chain" id="PRO_5020278175" evidence="1">
    <location>
        <begin position="19"/>
        <end position="132"/>
    </location>
</feature>
<accession>A0A4R4DVB2</accession>
<keyword evidence="3" id="KW-1185">Reference proteome</keyword>
<dbReference type="Proteomes" id="UP000295164">
    <property type="component" value="Unassembled WGS sequence"/>
</dbReference>
<evidence type="ECO:0000256" key="1">
    <source>
        <dbReference type="SAM" id="SignalP"/>
    </source>
</evidence>
<reference evidence="2 3" key="1">
    <citation type="submission" date="2019-03" db="EMBL/GenBank/DDBJ databases">
        <authorList>
            <person name="Kim M.K.M."/>
        </authorList>
    </citation>
    <scope>NUCLEOTIDE SEQUENCE [LARGE SCALE GENOMIC DNA]</scope>
    <source>
        <strain evidence="2 3">17J68-15</strain>
    </source>
</reference>
<dbReference type="EMBL" id="SKFH01000035">
    <property type="protein sequence ID" value="TCZ67358.1"/>
    <property type="molecule type" value="Genomic_DNA"/>
</dbReference>
<organism evidence="2 3">
    <name type="scientific">Flaviaesturariibacter aridisoli</name>
    <dbReference type="NCBI Taxonomy" id="2545761"/>
    <lineage>
        <taxon>Bacteria</taxon>
        <taxon>Pseudomonadati</taxon>
        <taxon>Bacteroidota</taxon>
        <taxon>Chitinophagia</taxon>
        <taxon>Chitinophagales</taxon>
        <taxon>Chitinophagaceae</taxon>
        <taxon>Flaviaestuariibacter</taxon>
    </lineage>
</organism>
<evidence type="ECO:0000313" key="2">
    <source>
        <dbReference type="EMBL" id="TCZ67358.1"/>
    </source>
</evidence>